<dbReference type="AlphaFoldDB" id="A0A0K8MHW1"/>
<evidence type="ECO:0000313" key="10">
    <source>
        <dbReference type="EMBL" id="GAO99783.1"/>
    </source>
</evidence>
<evidence type="ECO:0000256" key="6">
    <source>
        <dbReference type="ARBA" id="ARBA00023136"/>
    </source>
</evidence>
<dbReference type="PROSITE" id="PS50928">
    <property type="entry name" value="ABC_TM1"/>
    <property type="match status" value="1"/>
</dbReference>
<keyword evidence="11" id="KW-1185">Reference proteome</keyword>
<dbReference type="Proteomes" id="UP000253891">
    <property type="component" value="Unassembled WGS sequence"/>
</dbReference>
<evidence type="ECO:0000256" key="1">
    <source>
        <dbReference type="ARBA" id="ARBA00004651"/>
    </source>
</evidence>
<reference evidence="10 11" key="1">
    <citation type="journal article" date="2015" name="BMC Genomics">
        <title>Comparative genomics of Fructobacillus spp. and Leuconostoc spp. reveals niche-specific evolution of Fructobacillus spp.</title>
        <authorList>
            <person name="Endo A."/>
            <person name="Tanizawa Y."/>
            <person name="Tanaka N."/>
            <person name="Maeno S."/>
            <person name="Kumar H."/>
            <person name="Shiwa Y."/>
            <person name="Okada S."/>
            <person name="Yoshikawa H."/>
            <person name="Dicks L."/>
            <person name="Nakagawa J."/>
            <person name="Arita M."/>
        </authorList>
    </citation>
    <scope>NUCLEOTIDE SEQUENCE [LARGE SCALE GENOMIC DNA]</scope>
    <source>
        <strain evidence="10 11">JCM 12225</strain>
    </source>
</reference>
<dbReference type="EMBL" id="DF968001">
    <property type="protein sequence ID" value="GAO99783.1"/>
    <property type="molecule type" value="Genomic_DNA"/>
</dbReference>
<evidence type="ECO:0000256" key="4">
    <source>
        <dbReference type="ARBA" id="ARBA00022692"/>
    </source>
</evidence>
<keyword evidence="8" id="KW-0732">Signal</keyword>
<dbReference type="InterPro" id="IPR001320">
    <property type="entry name" value="Iontro_rcpt_C"/>
</dbReference>
<sequence length="481" mass="52690">MVNRRMKPILLVMAFFLGLIAFGNRASAAEPNYVISTDATYAPFDFQDKNNQYIGIDQDILKEVAKRNHFTYTLKPMAFNSAAQMVANGQADGIIAGMAITDERKQVYDVSDPYYNTGVAWITKKGSKLTSLSDLKGKTVALKSGTAAANYGLSLQSKYGFKVKYFNDTDTMYNDVVNGNSAATFEDMPVIQYAIKNGLKLQVQNANDLGNAGAYGFFVKKGQNPQLIKAFNSTLKEMKADGSYQKIVNKYLKSDQKTFTGSASDNDSTWGILKSNKKSIWNGLVETIKLTIFAIILASLWGLILGVMGVSQSKFLRGLSTTIIYTFRGLPLMVLAFFIYIGLPGVLHTKVPAFTAGLLTLILNEGAYTGAFVRGGFEAVNVGQMEAARSLGLPYGKAMAKVIVPQGLKIMVPSFVNQFIITLKDTSILSAIGILELTQTGTLIVARNSQGFRVWAIVGVIYLILITLLTWLSNWLEKRLN</sequence>
<dbReference type="OrthoDB" id="9774451at2"/>
<feature type="transmembrane region" description="Helical" evidence="7">
    <location>
        <begin position="452"/>
        <end position="472"/>
    </location>
</feature>
<accession>A0A0K8MHW1</accession>
<feature type="chain" id="PRO_5005512763" evidence="8">
    <location>
        <begin position="29"/>
        <end position="481"/>
    </location>
</feature>
<dbReference type="PANTHER" id="PTHR30614:SF46">
    <property type="entry name" value="ABC TRANSPORTER MEMBRANE SPANNING PERMEASE-GLUTAMINE TRANSPORT"/>
    <property type="match status" value="1"/>
</dbReference>
<feature type="domain" description="ABC transmembrane type-1" evidence="9">
    <location>
        <begin position="284"/>
        <end position="473"/>
    </location>
</feature>
<feature type="transmembrane region" description="Helical" evidence="7">
    <location>
        <begin position="322"/>
        <end position="343"/>
    </location>
</feature>
<dbReference type="Pfam" id="PF00528">
    <property type="entry name" value="BPD_transp_1"/>
    <property type="match status" value="1"/>
</dbReference>
<dbReference type="InterPro" id="IPR001638">
    <property type="entry name" value="Solute-binding_3/MltF_N"/>
</dbReference>
<proteinExistence type="inferred from homology"/>
<evidence type="ECO:0000313" key="11">
    <source>
        <dbReference type="Proteomes" id="UP000253891"/>
    </source>
</evidence>
<evidence type="ECO:0000259" key="9">
    <source>
        <dbReference type="PROSITE" id="PS50928"/>
    </source>
</evidence>
<evidence type="ECO:0000256" key="5">
    <source>
        <dbReference type="ARBA" id="ARBA00022989"/>
    </source>
</evidence>
<evidence type="ECO:0000256" key="8">
    <source>
        <dbReference type="SAM" id="SignalP"/>
    </source>
</evidence>
<dbReference type="GO" id="GO:0006865">
    <property type="term" value="P:amino acid transport"/>
    <property type="evidence" value="ECO:0007669"/>
    <property type="project" value="TreeGrafter"/>
</dbReference>
<dbReference type="PANTHER" id="PTHR30614">
    <property type="entry name" value="MEMBRANE COMPONENT OF AMINO ACID ABC TRANSPORTER"/>
    <property type="match status" value="1"/>
</dbReference>
<dbReference type="STRING" id="157463.GCA_001047075_00696"/>
<dbReference type="SMART" id="SM00062">
    <property type="entry name" value="PBPb"/>
    <property type="match status" value="1"/>
</dbReference>
<dbReference type="InterPro" id="IPR043429">
    <property type="entry name" value="ArtM/GltK/GlnP/TcyL/YhdX-like"/>
</dbReference>
<dbReference type="InterPro" id="IPR010065">
    <property type="entry name" value="AA_ABC_transptr_permease_3TM"/>
</dbReference>
<keyword evidence="5 7" id="KW-1133">Transmembrane helix</keyword>
<dbReference type="SMART" id="SM00079">
    <property type="entry name" value="PBPe"/>
    <property type="match status" value="1"/>
</dbReference>
<dbReference type="SUPFAM" id="SSF53850">
    <property type="entry name" value="Periplasmic binding protein-like II"/>
    <property type="match status" value="1"/>
</dbReference>
<name>A0A0K8MHW1_9LACO</name>
<comment type="subcellular location">
    <subcellularLocation>
        <location evidence="1 7">Cell membrane</location>
        <topology evidence="1 7">Multi-pass membrane protein</topology>
    </subcellularLocation>
</comment>
<keyword evidence="3" id="KW-1003">Cell membrane</keyword>
<keyword evidence="4 7" id="KW-0812">Transmembrane</keyword>
<feature type="transmembrane region" description="Helical" evidence="7">
    <location>
        <begin position="290"/>
        <end position="310"/>
    </location>
</feature>
<feature type="signal peptide" evidence="8">
    <location>
        <begin position="1"/>
        <end position="28"/>
    </location>
</feature>
<dbReference type="CDD" id="cd06261">
    <property type="entry name" value="TM_PBP2"/>
    <property type="match status" value="1"/>
</dbReference>
<dbReference type="SUPFAM" id="SSF161098">
    <property type="entry name" value="MetI-like"/>
    <property type="match status" value="1"/>
</dbReference>
<dbReference type="InterPro" id="IPR000515">
    <property type="entry name" value="MetI-like"/>
</dbReference>
<dbReference type="GO" id="GO:0015276">
    <property type="term" value="F:ligand-gated monoatomic ion channel activity"/>
    <property type="evidence" value="ECO:0007669"/>
    <property type="project" value="InterPro"/>
</dbReference>
<evidence type="ECO:0000256" key="7">
    <source>
        <dbReference type="RuleBase" id="RU363032"/>
    </source>
</evidence>
<dbReference type="Gene3D" id="1.10.3720.10">
    <property type="entry name" value="MetI-like"/>
    <property type="match status" value="1"/>
</dbReference>
<dbReference type="InterPro" id="IPR035906">
    <property type="entry name" value="MetI-like_sf"/>
</dbReference>
<organism evidence="10 11">
    <name type="scientific">Fructobacillus ficulneus</name>
    <dbReference type="NCBI Taxonomy" id="157463"/>
    <lineage>
        <taxon>Bacteria</taxon>
        <taxon>Bacillati</taxon>
        <taxon>Bacillota</taxon>
        <taxon>Bacilli</taxon>
        <taxon>Lactobacillales</taxon>
        <taxon>Lactobacillaceae</taxon>
        <taxon>Fructobacillus</taxon>
    </lineage>
</organism>
<evidence type="ECO:0000256" key="3">
    <source>
        <dbReference type="ARBA" id="ARBA00022475"/>
    </source>
</evidence>
<gene>
    <name evidence="10" type="ORF">FFIC_240560</name>
</gene>
<dbReference type="GO" id="GO:0043190">
    <property type="term" value="C:ATP-binding cassette (ABC) transporter complex"/>
    <property type="evidence" value="ECO:0007669"/>
    <property type="project" value="InterPro"/>
</dbReference>
<dbReference type="NCBIfam" id="TIGR01726">
    <property type="entry name" value="HEQRo_perm_3TM"/>
    <property type="match status" value="1"/>
</dbReference>
<comment type="similarity">
    <text evidence="7">Belongs to the binding-protein-dependent transport system permease family.</text>
</comment>
<keyword evidence="2 7" id="KW-0813">Transport</keyword>
<dbReference type="Pfam" id="PF00497">
    <property type="entry name" value="SBP_bac_3"/>
    <property type="match status" value="1"/>
</dbReference>
<dbReference type="Gene3D" id="3.40.190.10">
    <property type="entry name" value="Periplasmic binding protein-like II"/>
    <property type="match status" value="2"/>
</dbReference>
<evidence type="ECO:0000256" key="2">
    <source>
        <dbReference type="ARBA" id="ARBA00022448"/>
    </source>
</evidence>
<keyword evidence="6 7" id="KW-0472">Membrane</keyword>
<protein>
    <submittedName>
        <fullName evidence="10">Glutamine-binding protein/glutamine transport system permease</fullName>
    </submittedName>
</protein>